<comment type="caution">
    <text evidence="11">The sequence shown here is derived from an EMBL/GenBank/DDBJ whole genome shotgun (WGS) entry which is preliminary data.</text>
</comment>
<dbReference type="PANTHER" id="PTHR24083">
    <property type="entry name" value="NUCLEAR HORMONE RECEPTOR"/>
    <property type="match status" value="1"/>
</dbReference>
<dbReference type="InterPro" id="IPR050274">
    <property type="entry name" value="Nuclear_hormone_rcpt_NR2"/>
</dbReference>
<dbReference type="InterPro" id="IPR001628">
    <property type="entry name" value="Znf_hrmn_rcpt"/>
</dbReference>
<proteinExistence type="inferred from homology"/>
<keyword evidence="4" id="KW-0862">Zinc</keyword>
<dbReference type="PROSITE" id="PS51030">
    <property type="entry name" value="NUCLEAR_REC_DBD_2"/>
    <property type="match status" value="1"/>
</dbReference>
<dbReference type="GO" id="GO:0003700">
    <property type="term" value="F:DNA-binding transcription factor activity"/>
    <property type="evidence" value="ECO:0007669"/>
    <property type="project" value="InterPro"/>
</dbReference>
<dbReference type="Proteomes" id="UP001328107">
    <property type="component" value="Unassembled WGS sequence"/>
</dbReference>
<evidence type="ECO:0000256" key="9">
    <source>
        <dbReference type="ARBA" id="ARBA00023242"/>
    </source>
</evidence>
<accession>A0AAN5DGP6</accession>
<dbReference type="PRINTS" id="PR00047">
    <property type="entry name" value="STROIDFINGER"/>
</dbReference>
<dbReference type="AlphaFoldDB" id="A0AAN5DGP6"/>
<protein>
    <recommendedName>
        <fullName evidence="10">Nuclear receptor domain-containing protein</fullName>
    </recommendedName>
</protein>
<evidence type="ECO:0000313" key="11">
    <source>
        <dbReference type="EMBL" id="GMR62465.1"/>
    </source>
</evidence>
<gene>
    <name evidence="11" type="ORF">PMAYCL1PPCAC_32661</name>
</gene>
<keyword evidence="2" id="KW-0479">Metal-binding</keyword>
<evidence type="ECO:0000256" key="3">
    <source>
        <dbReference type="ARBA" id="ARBA00022771"/>
    </source>
</evidence>
<keyword evidence="8" id="KW-0675">Receptor</keyword>
<dbReference type="InterPro" id="IPR013088">
    <property type="entry name" value="Znf_NHR/GATA"/>
</dbReference>
<feature type="non-terminal residue" evidence="11">
    <location>
        <position position="88"/>
    </location>
</feature>
<keyword evidence="6" id="KW-0238">DNA-binding</keyword>
<keyword evidence="5" id="KW-0805">Transcription regulation</keyword>
<evidence type="ECO:0000256" key="4">
    <source>
        <dbReference type="ARBA" id="ARBA00022833"/>
    </source>
</evidence>
<name>A0AAN5DGP6_9BILA</name>
<organism evidence="11 12">
    <name type="scientific">Pristionchus mayeri</name>
    <dbReference type="NCBI Taxonomy" id="1317129"/>
    <lineage>
        <taxon>Eukaryota</taxon>
        <taxon>Metazoa</taxon>
        <taxon>Ecdysozoa</taxon>
        <taxon>Nematoda</taxon>
        <taxon>Chromadorea</taxon>
        <taxon>Rhabditida</taxon>
        <taxon>Rhabditina</taxon>
        <taxon>Diplogasteromorpha</taxon>
        <taxon>Diplogasteroidea</taxon>
        <taxon>Neodiplogasteridae</taxon>
        <taxon>Pristionchus</taxon>
    </lineage>
</organism>
<dbReference type="GO" id="GO:0043565">
    <property type="term" value="F:sequence-specific DNA binding"/>
    <property type="evidence" value="ECO:0007669"/>
    <property type="project" value="InterPro"/>
</dbReference>
<sequence>NFSCIKTRDCKCSVCGKGATGAHYMSVSCNGCRSFFRRSIALKRVYECKRAGFSQLECFHRYRCKLCRLALCFAAGMSAEGELMTDNF</sequence>
<keyword evidence="7" id="KW-0804">Transcription</keyword>
<evidence type="ECO:0000256" key="7">
    <source>
        <dbReference type="ARBA" id="ARBA00023163"/>
    </source>
</evidence>
<evidence type="ECO:0000256" key="1">
    <source>
        <dbReference type="ARBA" id="ARBA00005993"/>
    </source>
</evidence>
<feature type="domain" description="Nuclear receptor" evidence="10">
    <location>
        <begin position="9"/>
        <end position="84"/>
    </location>
</feature>
<keyword evidence="12" id="KW-1185">Reference proteome</keyword>
<keyword evidence="9" id="KW-0539">Nucleus</keyword>
<keyword evidence="3" id="KW-0863">Zinc-finger</keyword>
<dbReference type="Gene3D" id="3.30.50.10">
    <property type="entry name" value="Erythroid Transcription Factor GATA-1, subunit A"/>
    <property type="match status" value="1"/>
</dbReference>
<evidence type="ECO:0000259" key="10">
    <source>
        <dbReference type="PROSITE" id="PS51030"/>
    </source>
</evidence>
<dbReference type="PROSITE" id="PS00031">
    <property type="entry name" value="NUCLEAR_REC_DBD_1"/>
    <property type="match status" value="1"/>
</dbReference>
<dbReference type="Pfam" id="PF00105">
    <property type="entry name" value="zf-C4"/>
    <property type="match status" value="1"/>
</dbReference>
<dbReference type="SMART" id="SM00399">
    <property type="entry name" value="ZnF_C4"/>
    <property type="match status" value="1"/>
</dbReference>
<dbReference type="EMBL" id="BTRK01000006">
    <property type="protein sequence ID" value="GMR62465.1"/>
    <property type="molecule type" value="Genomic_DNA"/>
</dbReference>
<evidence type="ECO:0000256" key="6">
    <source>
        <dbReference type="ARBA" id="ARBA00023125"/>
    </source>
</evidence>
<comment type="similarity">
    <text evidence="1">Belongs to the nuclear hormone receptor family.</text>
</comment>
<dbReference type="SUPFAM" id="SSF57716">
    <property type="entry name" value="Glucocorticoid receptor-like (DNA-binding domain)"/>
    <property type="match status" value="1"/>
</dbReference>
<reference evidence="12" key="1">
    <citation type="submission" date="2022-10" db="EMBL/GenBank/DDBJ databases">
        <title>Genome assembly of Pristionchus species.</title>
        <authorList>
            <person name="Yoshida K."/>
            <person name="Sommer R.J."/>
        </authorList>
    </citation>
    <scope>NUCLEOTIDE SEQUENCE [LARGE SCALE GENOMIC DNA]</scope>
    <source>
        <strain evidence="12">RS5460</strain>
    </source>
</reference>
<evidence type="ECO:0000256" key="8">
    <source>
        <dbReference type="ARBA" id="ARBA00023170"/>
    </source>
</evidence>
<feature type="non-terminal residue" evidence="11">
    <location>
        <position position="1"/>
    </location>
</feature>
<evidence type="ECO:0000313" key="12">
    <source>
        <dbReference type="Proteomes" id="UP001328107"/>
    </source>
</evidence>
<dbReference type="GO" id="GO:0008270">
    <property type="term" value="F:zinc ion binding"/>
    <property type="evidence" value="ECO:0007669"/>
    <property type="project" value="UniProtKB-KW"/>
</dbReference>
<evidence type="ECO:0000256" key="2">
    <source>
        <dbReference type="ARBA" id="ARBA00022723"/>
    </source>
</evidence>
<evidence type="ECO:0000256" key="5">
    <source>
        <dbReference type="ARBA" id="ARBA00023015"/>
    </source>
</evidence>